<keyword evidence="1" id="KW-0732">Signal</keyword>
<organism evidence="2 3">
    <name type="scientific">Eiseniibacteriota bacterium</name>
    <dbReference type="NCBI Taxonomy" id="2212470"/>
    <lineage>
        <taxon>Bacteria</taxon>
        <taxon>Candidatus Eiseniibacteriota</taxon>
    </lineage>
</organism>
<accession>A0A538TKE7</accession>
<evidence type="ECO:0000313" key="2">
    <source>
        <dbReference type="EMBL" id="TMQ64088.1"/>
    </source>
</evidence>
<sequence length="281" mass="30860">MKTPIQGFAPLLGIAIGLAGVAFTAPAAAADHAQLEQYRDTGRGVQTSAFGTYVHKGELVVYPSFSHTIDHNREYQPDMFGVGGDVDYRGKFWSSETGVMVSYGWTDWLALEFTTAYMTASLEKDPSDTYATPAKTKESGLGDVEGQIRVRCLKEKASLPELFAYLEVTAPTQQSKVLIGDEKWDVKPGFGFARGFSWGTLTIRTTGEYNQSESKPDLGETSIEYLKRLSPSLQMFVGFEGGEGGPLDEWHVVSDLQLRLSKLVSLKIDNTVGVMSKSNDW</sequence>
<dbReference type="Proteomes" id="UP000317691">
    <property type="component" value="Unassembled WGS sequence"/>
</dbReference>
<comment type="caution">
    <text evidence="2">The sequence shown here is derived from an EMBL/GenBank/DDBJ whole genome shotgun (WGS) entry which is preliminary data.</text>
</comment>
<feature type="non-terminal residue" evidence="2">
    <location>
        <position position="281"/>
    </location>
</feature>
<feature type="chain" id="PRO_5021746850" description="Transporter" evidence="1">
    <location>
        <begin position="30"/>
        <end position="281"/>
    </location>
</feature>
<proteinExistence type="predicted"/>
<dbReference type="EMBL" id="VBOZ01000027">
    <property type="protein sequence ID" value="TMQ64088.1"/>
    <property type="molecule type" value="Genomic_DNA"/>
</dbReference>
<name>A0A538TKE7_UNCEI</name>
<evidence type="ECO:0008006" key="4">
    <source>
        <dbReference type="Google" id="ProtNLM"/>
    </source>
</evidence>
<gene>
    <name evidence="2" type="ORF">E6K79_08325</name>
</gene>
<evidence type="ECO:0000313" key="3">
    <source>
        <dbReference type="Proteomes" id="UP000317691"/>
    </source>
</evidence>
<reference evidence="2 3" key="1">
    <citation type="journal article" date="2019" name="Nat. Microbiol.">
        <title>Mediterranean grassland soil C-N compound turnover is dependent on rainfall and depth, and is mediated by genomically divergent microorganisms.</title>
        <authorList>
            <person name="Diamond S."/>
            <person name="Andeer P.F."/>
            <person name="Li Z."/>
            <person name="Crits-Christoph A."/>
            <person name="Burstein D."/>
            <person name="Anantharaman K."/>
            <person name="Lane K.R."/>
            <person name="Thomas B.C."/>
            <person name="Pan C."/>
            <person name="Northen T.R."/>
            <person name="Banfield J.F."/>
        </authorList>
    </citation>
    <scope>NUCLEOTIDE SEQUENCE [LARGE SCALE GENOMIC DNA]</scope>
    <source>
        <strain evidence="2">WS_9</strain>
    </source>
</reference>
<evidence type="ECO:0000256" key="1">
    <source>
        <dbReference type="SAM" id="SignalP"/>
    </source>
</evidence>
<feature type="signal peptide" evidence="1">
    <location>
        <begin position="1"/>
        <end position="29"/>
    </location>
</feature>
<protein>
    <recommendedName>
        <fullName evidence="4">Transporter</fullName>
    </recommendedName>
</protein>
<dbReference type="AlphaFoldDB" id="A0A538TKE7"/>